<protein>
    <submittedName>
        <fullName evidence="1">Uncharacterized protein</fullName>
    </submittedName>
</protein>
<reference evidence="1 2" key="1">
    <citation type="submission" date="2024-01" db="EMBL/GenBank/DDBJ databases">
        <title>The genomes of 5 underutilized Papilionoideae crops provide insights into root nodulation and disease resistanc.</title>
        <authorList>
            <person name="Jiang F."/>
        </authorList>
    </citation>
    <scope>NUCLEOTIDE SEQUENCE [LARGE SCALE GENOMIC DNA]</scope>
    <source>
        <strain evidence="1">LVBAO_FW01</strain>
        <tissue evidence="1">Leaves</tissue>
    </source>
</reference>
<accession>A0AAN9LQZ1</accession>
<comment type="caution">
    <text evidence="1">The sequence shown here is derived from an EMBL/GenBank/DDBJ whole genome shotgun (WGS) entry which is preliminary data.</text>
</comment>
<dbReference type="EMBL" id="JAYMYQ010000004">
    <property type="protein sequence ID" value="KAK7340471.1"/>
    <property type="molecule type" value="Genomic_DNA"/>
</dbReference>
<evidence type="ECO:0000313" key="1">
    <source>
        <dbReference type="EMBL" id="KAK7340471.1"/>
    </source>
</evidence>
<keyword evidence="2" id="KW-1185">Reference proteome</keyword>
<name>A0AAN9LQZ1_CANGL</name>
<evidence type="ECO:0000313" key="2">
    <source>
        <dbReference type="Proteomes" id="UP001367508"/>
    </source>
</evidence>
<sequence length="66" mass="7551">MFHTILGECIISLQDATMLTDLANKLEMVHYLSTKVVGLRTISLSDVLDQVRQHTKRIILLKKIED</sequence>
<proteinExistence type="predicted"/>
<dbReference type="Proteomes" id="UP001367508">
    <property type="component" value="Unassembled WGS sequence"/>
</dbReference>
<organism evidence="1 2">
    <name type="scientific">Canavalia gladiata</name>
    <name type="common">Sword bean</name>
    <name type="synonym">Dolichos gladiatus</name>
    <dbReference type="NCBI Taxonomy" id="3824"/>
    <lineage>
        <taxon>Eukaryota</taxon>
        <taxon>Viridiplantae</taxon>
        <taxon>Streptophyta</taxon>
        <taxon>Embryophyta</taxon>
        <taxon>Tracheophyta</taxon>
        <taxon>Spermatophyta</taxon>
        <taxon>Magnoliopsida</taxon>
        <taxon>eudicotyledons</taxon>
        <taxon>Gunneridae</taxon>
        <taxon>Pentapetalae</taxon>
        <taxon>rosids</taxon>
        <taxon>fabids</taxon>
        <taxon>Fabales</taxon>
        <taxon>Fabaceae</taxon>
        <taxon>Papilionoideae</taxon>
        <taxon>50 kb inversion clade</taxon>
        <taxon>NPAAA clade</taxon>
        <taxon>indigoferoid/millettioid clade</taxon>
        <taxon>Phaseoleae</taxon>
        <taxon>Canavalia</taxon>
    </lineage>
</organism>
<dbReference type="AlphaFoldDB" id="A0AAN9LQZ1"/>
<gene>
    <name evidence="1" type="ORF">VNO77_21175</name>
</gene>